<evidence type="ECO:0000313" key="2">
    <source>
        <dbReference type="EMBL" id="SET59316.1"/>
    </source>
</evidence>
<dbReference type="RefSeq" id="WP_092354409.1">
    <property type="nucleotide sequence ID" value="NZ_FOIN01000020.1"/>
</dbReference>
<evidence type="ECO:0000313" key="3">
    <source>
        <dbReference type="Proteomes" id="UP000198558"/>
    </source>
</evidence>
<feature type="transmembrane region" description="Helical" evidence="1">
    <location>
        <begin position="128"/>
        <end position="144"/>
    </location>
</feature>
<organism evidence="2 3">
    <name type="scientific">Thomasclavelia cocleata</name>
    <dbReference type="NCBI Taxonomy" id="69824"/>
    <lineage>
        <taxon>Bacteria</taxon>
        <taxon>Bacillati</taxon>
        <taxon>Bacillota</taxon>
        <taxon>Erysipelotrichia</taxon>
        <taxon>Erysipelotrichales</taxon>
        <taxon>Coprobacillaceae</taxon>
        <taxon>Thomasclavelia</taxon>
    </lineage>
</organism>
<dbReference type="GeneID" id="78288681"/>
<feature type="transmembrane region" description="Helical" evidence="1">
    <location>
        <begin position="12"/>
        <end position="35"/>
    </location>
</feature>
<dbReference type="Proteomes" id="UP000198558">
    <property type="component" value="Unassembled WGS sequence"/>
</dbReference>
<reference evidence="3" key="1">
    <citation type="submission" date="2016-10" db="EMBL/GenBank/DDBJ databases">
        <authorList>
            <person name="Varghese N."/>
            <person name="Submissions S."/>
        </authorList>
    </citation>
    <scope>NUCLEOTIDE SEQUENCE [LARGE SCALE GENOMIC DNA]</scope>
    <source>
        <strain evidence="3">DSM 1551</strain>
    </source>
</reference>
<feature type="transmembrane region" description="Helical" evidence="1">
    <location>
        <begin position="55"/>
        <end position="83"/>
    </location>
</feature>
<keyword evidence="1" id="KW-1133">Transmembrane helix</keyword>
<dbReference type="AlphaFoldDB" id="A0A1I0FMF6"/>
<dbReference type="EMBL" id="FOIN01000020">
    <property type="protein sequence ID" value="SET59316.1"/>
    <property type="molecule type" value="Genomic_DNA"/>
</dbReference>
<keyword evidence="3" id="KW-1185">Reference proteome</keyword>
<gene>
    <name evidence="2" type="ORF">SAMN04489758_12045</name>
</gene>
<accession>A0A1I0FMF6</accession>
<feature type="transmembrane region" description="Helical" evidence="1">
    <location>
        <begin position="95"/>
        <end position="116"/>
    </location>
</feature>
<keyword evidence="1" id="KW-0812">Transmembrane</keyword>
<evidence type="ECO:0000256" key="1">
    <source>
        <dbReference type="SAM" id="Phobius"/>
    </source>
</evidence>
<sequence length="157" mass="18525">MLKYQNIFNIVMRYIILGLWCFFEFVITNNYLVAVVYEEVFPNGFSESEKLSIDFIPNVVTALSSVIYFLVILYAIVLIYIYIKENNVWNYIKNVLLLTLGFVVIFQARFMTVNIYDINDLAHFKRCMNSLGLGCIIVLLIYLYRKWKKDKLNPNSN</sequence>
<proteinExistence type="predicted"/>
<name>A0A1I0FMF6_9FIRM</name>
<keyword evidence="1" id="KW-0472">Membrane</keyword>
<protein>
    <submittedName>
        <fullName evidence="2">Uncharacterized protein</fullName>
    </submittedName>
</protein>
<dbReference type="OrthoDB" id="9999992at2"/>